<dbReference type="InterPro" id="IPR002478">
    <property type="entry name" value="PUA"/>
</dbReference>
<dbReference type="InterPro" id="IPR036974">
    <property type="entry name" value="PUA_sf"/>
</dbReference>
<dbReference type="Pfam" id="PF17833">
    <property type="entry name" value="pre-PUA_NIP7"/>
    <property type="match status" value="1"/>
</dbReference>
<dbReference type="GO" id="GO:0042254">
    <property type="term" value="P:ribosome biogenesis"/>
    <property type="evidence" value="ECO:0007669"/>
    <property type="project" value="UniProtKB-KW"/>
</dbReference>
<dbReference type="CDD" id="cd21146">
    <property type="entry name" value="Nip7_N_euk"/>
    <property type="match status" value="1"/>
</dbReference>
<accession>V6TCF4</accession>
<keyword evidence="5" id="KW-0539">Nucleus</keyword>
<dbReference type="FunFam" id="2.30.130.10:FF:000002">
    <property type="entry name" value="60S ribosome subunit biogenesis protein NIP7 homolog"/>
    <property type="match status" value="1"/>
</dbReference>
<keyword evidence="4" id="KW-0694">RNA-binding</keyword>
<evidence type="ECO:0000313" key="8">
    <source>
        <dbReference type="Proteomes" id="UP000018320"/>
    </source>
</evidence>
<sequence length="231" mass="26132">MRCRHPLTTIYAWCIYLSKSLHITGDAWKAQTYGFVAPSRSSKSRLTIELKMRELKPEEVETVFGKLAKYIGKNVEKLIDRNDGKYVFRVLKDRVYYMSQQLEKMASNIPRKQLIGSGLLIGKFTHHKKFHIKITALPLLAVFAPYRIRITPASELSFLYKNDVMKSHITHMSEGIPDNAGVVIVSADDQPVGFGVTTKSGNEALNSDPASKIVIHQADVGEFLRDQDTMF</sequence>
<dbReference type="VEuPathDB" id="GiardiaDB:DHA2_6177"/>
<dbReference type="VEuPathDB" id="GiardiaDB:GL50803_006177"/>
<dbReference type="Proteomes" id="UP000018320">
    <property type="component" value="Unassembled WGS sequence"/>
</dbReference>
<evidence type="ECO:0000256" key="4">
    <source>
        <dbReference type="ARBA" id="ARBA00022884"/>
    </source>
</evidence>
<comment type="subcellular location">
    <subcellularLocation>
        <location evidence="1">Nucleus</location>
        <location evidence="1">Nucleolus</location>
    </subcellularLocation>
</comment>
<evidence type="ECO:0000259" key="6">
    <source>
        <dbReference type="SMART" id="SM00359"/>
    </source>
</evidence>
<protein>
    <submittedName>
        <fullName evidence="7">LSU ribosome subunit biogenesis protein NIP7</fullName>
    </submittedName>
</protein>
<dbReference type="Gene3D" id="2.30.130.10">
    <property type="entry name" value="PUA domain"/>
    <property type="match status" value="1"/>
</dbReference>
<dbReference type="Gene3D" id="3.10.450.220">
    <property type="match status" value="1"/>
</dbReference>
<keyword evidence="3" id="KW-0690">Ribosome biogenesis</keyword>
<name>V6TCF4_GIAIN</name>
<evidence type="ECO:0000256" key="3">
    <source>
        <dbReference type="ARBA" id="ARBA00022517"/>
    </source>
</evidence>
<dbReference type="InterPro" id="IPR005155">
    <property type="entry name" value="UPF0113_PUA"/>
</dbReference>
<dbReference type="InterPro" id="IPR055359">
    <property type="entry name" value="Nip7_N_euk"/>
</dbReference>
<reference evidence="8" key="1">
    <citation type="submission" date="2012-02" db="EMBL/GenBank/DDBJ databases">
        <title>Genome sequencing of Giardia lamblia Genotypes A2 and B isolates (DH and GS) and comparative analysis with the genomes of Genotypes A1 and E (WB and Pig).</title>
        <authorList>
            <person name="Adam R."/>
            <person name="Dahlstrom E."/>
            <person name="Martens C."/>
            <person name="Bruno D."/>
            <person name="Barbian K."/>
            <person name="Porcella S.F."/>
            <person name="Nash T."/>
        </authorList>
    </citation>
    <scope>NUCLEOTIDE SEQUENCE</scope>
    <source>
        <strain evidence="8">DH</strain>
    </source>
</reference>
<gene>
    <name evidence="7" type="ORF">DHA2_6177</name>
</gene>
<dbReference type="Pfam" id="PF03657">
    <property type="entry name" value="UPF0113"/>
    <property type="match status" value="1"/>
</dbReference>
<evidence type="ECO:0000256" key="2">
    <source>
        <dbReference type="ARBA" id="ARBA00009895"/>
    </source>
</evidence>
<dbReference type="GO" id="GO:0003723">
    <property type="term" value="F:RNA binding"/>
    <property type="evidence" value="ECO:0007669"/>
    <property type="project" value="UniProtKB-KW"/>
</dbReference>
<dbReference type="InterPro" id="IPR040598">
    <property type="entry name" value="NIP7_N"/>
</dbReference>
<comment type="caution">
    <text evidence="7">The sequence shown here is derived from an EMBL/GenBank/DDBJ whole genome shotgun (WGS) entry which is preliminary data.</text>
</comment>
<dbReference type="PROSITE" id="PS50890">
    <property type="entry name" value="PUA"/>
    <property type="match status" value="1"/>
</dbReference>
<dbReference type="EMBL" id="AHGT01000044">
    <property type="protein sequence ID" value="ESU36583.1"/>
    <property type="molecule type" value="Genomic_DNA"/>
</dbReference>
<proteinExistence type="inferred from homology"/>
<evidence type="ECO:0000256" key="5">
    <source>
        <dbReference type="ARBA" id="ARBA00023242"/>
    </source>
</evidence>
<organism evidence="7 8">
    <name type="scientific">Giardia intestinalis</name>
    <name type="common">Giardia lamblia</name>
    <dbReference type="NCBI Taxonomy" id="5741"/>
    <lineage>
        <taxon>Eukaryota</taxon>
        <taxon>Metamonada</taxon>
        <taxon>Diplomonadida</taxon>
        <taxon>Hexamitidae</taxon>
        <taxon>Giardiinae</taxon>
        <taxon>Giardia</taxon>
    </lineage>
</organism>
<dbReference type="InterPro" id="IPR015947">
    <property type="entry name" value="PUA-like_sf"/>
</dbReference>
<dbReference type="GO" id="GO:0005730">
    <property type="term" value="C:nucleolus"/>
    <property type="evidence" value="ECO:0007669"/>
    <property type="project" value="UniProtKB-SubCell"/>
</dbReference>
<evidence type="ECO:0000313" key="7">
    <source>
        <dbReference type="EMBL" id="ESU36583.1"/>
    </source>
</evidence>
<dbReference type="AlphaFoldDB" id="V6TCF4"/>
<dbReference type="SMART" id="SM00359">
    <property type="entry name" value="PUA"/>
    <property type="match status" value="1"/>
</dbReference>
<reference evidence="7 8" key="2">
    <citation type="journal article" date="2013" name="Genome Biol. Evol.">
        <title>Genome sequencing of Giardia lamblia genotypes A2 and B isolates (DH and GS) and comparative analysis with the genomes of genotypes A1 and E (WB and Pig).</title>
        <authorList>
            <person name="Adam R.D."/>
            <person name="Dahlstrom E.W."/>
            <person name="Martens C.A."/>
            <person name="Bruno D.P."/>
            <person name="Barbian K.D."/>
            <person name="Ricklefs S.M."/>
            <person name="Hernandez M.M."/>
            <person name="Narla N.P."/>
            <person name="Patel R.B."/>
            <person name="Porcella S.F."/>
            <person name="Nash T.E."/>
        </authorList>
    </citation>
    <scope>NUCLEOTIDE SEQUENCE [LARGE SCALE GENOMIC DNA]</scope>
    <source>
        <strain evidence="7 8">DH</strain>
    </source>
</reference>
<comment type="similarity">
    <text evidence="2">Belongs to the NIP7 family.</text>
</comment>
<dbReference type="FunFam" id="3.10.450.220:FF:000001">
    <property type="entry name" value="60S ribosome subunit biogenesis protein NIP7 homolog"/>
    <property type="match status" value="1"/>
</dbReference>
<dbReference type="VEuPathDB" id="GiardiaDB:QR46_2763"/>
<evidence type="ECO:0000256" key="1">
    <source>
        <dbReference type="ARBA" id="ARBA00004604"/>
    </source>
</evidence>
<dbReference type="CDD" id="cd21151">
    <property type="entry name" value="PUA_Nip7-like"/>
    <property type="match status" value="1"/>
</dbReference>
<feature type="domain" description="PUA" evidence="6">
    <location>
        <begin position="146"/>
        <end position="221"/>
    </location>
</feature>
<dbReference type="SUPFAM" id="SSF88802">
    <property type="entry name" value="Pre-PUA domain"/>
    <property type="match status" value="1"/>
</dbReference>
<dbReference type="SUPFAM" id="SSF88697">
    <property type="entry name" value="PUA domain-like"/>
    <property type="match status" value="1"/>
</dbReference>
<dbReference type="VEuPathDB" id="GiardiaDB:GL50581_3831"/>